<protein>
    <submittedName>
        <fullName evidence="1">Uncharacterized protein</fullName>
    </submittedName>
</protein>
<dbReference type="AlphaFoldDB" id="A0A9D1NEH4"/>
<organism evidence="1 2">
    <name type="scientific">Candidatus Caccopulliclostridium gallistercoris</name>
    <dbReference type="NCBI Taxonomy" id="2840719"/>
    <lineage>
        <taxon>Bacteria</taxon>
        <taxon>Bacillati</taxon>
        <taxon>Bacillota</taxon>
        <taxon>Clostridia</taxon>
        <taxon>Candidatus Caccopulliclostridium</taxon>
    </lineage>
</organism>
<dbReference type="Proteomes" id="UP000886861">
    <property type="component" value="Unassembled WGS sequence"/>
</dbReference>
<gene>
    <name evidence="1" type="ORF">IAA62_01440</name>
</gene>
<evidence type="ECO:0000313" key="2">
    <source>
        <dbReference type="Proteomes" id="UP000886861"/>
    </source>
</evidence>
<dbReference type="EMBL" id="DVOJ01000005">
    <property type="protein sequence ID" value="HIV01204.1"/>
    <property type="molecule type" value="Genomic_DNA"/>
</dbReference>
<accession>A0A9D1NEH4</accession>
<sequence>MKKKKSWLTTYFVLIVAAVFCLQLVLSFGSVEEIPPIDAAVSISGFSGGTGTSTNPYLISDVSDLNTLANHVNSGKSTANTYFKLTTSLDLSGQSLQIGKRSSSGSTYYFDGTFDGGGNVIYNFSISSSSTYSGYLGLFGYCYGDIKNLRMSGGSVYLTKSYGAGAFVGYLYGGTIQNCFNLSCSVSTSSNISGTAYCGGIVGYASSTTSITQCLNYANVSCYFNSSAYAGGILGRDGGTATINECFNDGYIYAGSSSYTSNAYAAGISAYAGYISNCFNLGSIYAYAKQTSTTYYFGLEGTGYKYNNNYYIYDYNSKTYKLNNNYNDNSIKSATVVYGKNNIIHVRILKDGQNLCYRTTNVENSNAYGIAYNPDSVRYCYNAGSFSSNGYSGNTTTRFYGRLYDGLWNYSSYFTITASFYNYDKSGPIANKNVSYGYYYRDSSYNAYSTFRMSGAASASGTYDYEDYNYVNQKLGVKLGGTTQYVRYVGTNSYNLWMYDEDYDDKTRENFLQMSNASNNYSTTLKYNTTPSAYDGSRYTTLSNLKNAVLNNFGASGSKWVSNDLILNGYPHFSSIFWPDNATEF</sequence>
<evidence type="ECO:0000313" key="1">
    <source>
        <dbReference type="EMBL" id="HIV01204.1"/>
    </source>
</evidence>
<proteinExistence type="predicted"/>
<reference evidence="1" key="1">
    <citation type="submission" date="2020-10" db="EMBL/GenBank/DDBJ databases">
        <authorList>
            <person name="Gilroy R."/>
        </authorList>
    </citation>
    <scope>NUCLEOTIDE SEQUENCE</scope>
    <source>
        <strain evidence="1">CHK186-9395</strain>
    </source>
</reference>
<reference evidence="1" key="2">
    <citation type="journal article" date="2021" name="PeerJ">
        <title>Extensive microbial diversity within the chicken gut microbiome revealed by metagenomics and culture.</title>
        <authorList>
            <person name="Gilroy R."/>
            <person name="Ravi A."/>
            <person name="Getino M."/>
            <person name="Pursley I."/>
            <person name="Horton D.L."/>
            <person name="Alikhan N.F."/>
            <person name="Baker D."/>
            <person name="Gharbi K."/>
            <person name="Hall N."/>
            <person name="Watson M."/>
            <person name="Adriaenssens E.M."/>
            <person name="Foster-Nyarko E."/>
            <person name="Jarju S."/>
            <person name="Secka A."/>
            <person name="Antonio M."/>
            <person name="Oren A."/>
            <person name="Chaudhuri R.R."/>
            <person name="La Ragione R."/>
            <person name="Hildebrand F."/>
            <person name="Pallen M.J."/>
        </authorList>
    </citation>
    <scope>NUCLEOTIDE SEQUENCE</scope>
    <source>
        <strain evidence="1">CHK186-9395</strain>
    </source>
</reference>
<dbReference type="Gene3D" id="2.160.20.110">
    <property type="match status" value="1"/>
</dbReference>
<comment type="caution">
    <text evidence="1">The sequence shown here is derived from an EMBL/GenBank/DDBJ whole genome shotgun (WGS) entry which is preliminary data.</text>
</comment>
<name>A0A9D1NEH4_9FIRM</name>